<protein>
    <submittedName>
        <fullName evidence="2">Uncharacterized protein</fullName>
    </submittedName>
</protein>
<dbReference type="EMBL" id="VSSQ01085505">
    <property type="protein sequence ID" value="MPN33139.1"/>
    <property type="molecule type" value="Genomic_DNA"/>
</dbReference>
<organism evidence="2">
    <name type="scientific">bioreactor metagenome</name>
    <dbReference type="NCBI Taxonomy" id="1076179"/>
    <lineage>
        <taxon>unclassified sequences</taxon>
        <taxon>metagenomes</taxon>
        <taxon>ecological metagenomes</taxon>
    </lineage>
</organism>
<feature type="region of interest" description="Disordered" evidence="1">
    <location>
        <begin position="73"/>
        <end position="121"/>
    </location>
</feature>
<evidence type="ECO:0000256" key="1">
    <source>
        <dbReference type="SAM" id="MobiDB-lite"/>
    </source>
</evidence>
<sequence length="121" mass="13202">MVHSSGIDYRADRGQHGQLHRVARTPEIGPVRHSRLRGQQTLQSIKSGRRQMTAAAQQPDFVPEHSGSAFDFHGRPPSASRTLLRPPNPMAIERKRRPVTGRAARPSRPAASGITASAAAR</sequence>
<accession>A0A645H520</accession>
<dbReference type="AlphaFoldDB" id="A0A645H520"/>
<comment type="caution">
    <text evidence="2">The sequence shown here is derived from an EMBL/GenBank/DDBJ whole genome shotgun (WGS) entry which is preliminary data.</text>
</comment>
<feature type="compositionally biased region" description="Low complexity" evidence="1">
    <location>
        <begin position="102"/>
        <end position="121"/>
    </location>
</feature>
<proteinExistence type="predicted"/>
<feature type="region of interest" description="Disordered" evidence="1">
    <location>
        <begin position="1"/>
        <end position="31"/>
    </location>
</feature>
<evidence type="ECO:0000313" key="2">
    <source>
        <dbReference type="EMBL" id="MPN33139.1"/>
    </source>
</evidence>
<gene>
    <name evidence="2" type="ORF">SDC9_180622</name>
</gene>
<reference evidence="2" key="1">
    <citation type="submission" date="2019-08" db="EMBL/GenBank/DDBJ databases">
        <authorList>
            <person name="Kucharzyk K."/>
            <person name="Murdoch R.W."/>
            <person name="Higgins S."/>
            <person name="Loffler F."/>
        </authorList>
    </citation>
    <scope>NUCLEOTIDE SEQUENCE</scope>
</reference>
<name>A0A645H520_9ZZZZ</name>